<evidence type="ECO:0000313" key="2">
    <source>
        <dbReference type="EMBL" id="OQD91803.1"/>
    </source>
</evidence>
<keyword evidence="3" id="KW-1185">Reference proteome</keyword>
<comment type="caution">
    <text evidence="2">The sequence shown here is derived from an EMBL/GenBank/DDBJ whole genome shotgun (WGS) entry which is preliminary data.</text>
</comment>
<feature type="domain" description="PD-(D/E)XK nuclease-like" evidence="1">
    <location>
        <begin position="9"/>
        <end position="93"/>
    </location>
</feature>
<organism evidence="2 3">
    <name type="scientific">Penicillium solitum</name>
    <dbReference type="NCBI Taxonomy" id="60172"/>
    <lineage>
        <taxon>Eukaryota</taxon>
        <taxon>Fungi</taxon>
        <taxon>Dikarya</taxon>
        <taxon>Ascomycota</taxon>
        <taxon>Pezizomycotina</taxon>
        <taxon>Eurotiomycetes</taxon>
        <taxon>Eurotiomycetidae</taxon>
        <taxon>Eurotiales</taxon>
        <taxon>Aspergillaceae</taxon>
        <taxon>Penicillium</taxon>
    </lineage>
</organism>
<accession>A0A1V6QRE9</accession>
<dbReference type="EMBL" id="MDYO01000048">
    <property type="protein sequence ID" value="OQD91803.1"/>
    <property type="molecule type" value="Genomic_DNA"/>
</dbReference>
<dbReference type="Proteomes" id="UP000191612">
    <property type="component" value="Unassembled WGS sequence"/>
</dbReference>
<evidence type="ECO:0000259" key="1">
    <source>
        <dbReference type="Pfam" id="PF20516"/>
    </source>
</evidence>
<dbReference type="InterPro" id="IPR046797">
    <property type="entry name" value="PDDEXK_12"/>
</dbReference>
<name>A0A1V6QRE9_9EURO</name>
<protein>
    <recommendedName>
        <fullName evidence="1">PD-(D/E)XK nuclease-like domain-containing protein</fullName>
    </recommendedName>
</protein>
<reference evidence="3" key="1">
    <citation type="journal article" date="2017" name="Nat. Microbiol.">
        <title>Global analysis of biosynthetic gene clusters reveals vast potential of secondary metabolite production in Penicillium species.</title>
        <authorList>
            <person name="Nielsen J.C."/>
            <person name="Grijseels S."/>
            <person name="Prigent S."/>
            <person name="Ji B."/>
            <person name="Dainat J."/>
            <person name="Nielsen K.F."/>
            <person name="Frisvad J.C."/>
            <person name="Workman M."/>
            <person name="Nielsen J."/>
        </authorList>
    </citation>
    <scope>NUCLEOTIDE SEQUENCE [LARGE SCALE GENOMIC DNA]</scope>
    <source>
        <strain evidence="3">IBT 29525</strain>
    </source>
</reference>
<sequence length="122" mass="13753">MQKRMKLFKAIERVGRALPTQVINHTDEFVIRNWPIAVSIETKRQGEGRLAAAELQLGTGTWDTEWSPLERLVAQSGGMFDGLPFLPAIVVHGIFGLLQLQQGRTKLHRTYTAMVGARVWIE</sequence>
<proteinExistence type="predicted"/>
<evidence type="ECO:0000313" key="3">
    <source>
        <dbReference type="Proteomes" id="UP000191612"/>
    </source>
</evidence>
<dbReference type="Pfam" id="PF20516">
    <property type="entry name" value="PDDEXK_12"/>
    <property type="match status" value="1"/>
</dbReference>
<gene>
    <name evidence="2" type="ORF">PENSOL_c048G04646</name>
</gene>
<dbReference type="STRING" id="60172.A0A1V6QRE9"/>
<dbReference type="AlphaFoldDB" id="A0A1V6QRE9"/>